<sequence>MSSETTKTQVQQRLQHDSSLLSLSCSPLLTQLYASRGIKADSELDNSTKTLIHANQLKGMSDACELLYQAYLTRQKIIIIGDFDADGATSTALSVLSLKALGFQNIDYLIPNRFDYGYGLSPEIVDLAAQQGASLLMTVDNGISSISGVAHAKKLGISVLVTDHHLPGDETPIADAIVNPNQIGCDFPSKNLAGVGVAFYVMLSLKSLMQEKGCFTHFPAPNLANFLDIVALGTVADVVKLDSNNRTLVHQGLARIRAGFCRPGISALIQVAKRNQQQLVATDLGFSLGPRLNAAGRLDEMSHGVELLLCENHLRANTLATELDALNLSRREIEQSMQQEAMVSLQKLSIDQDNLPLALCLFEADWHQGVIGLVASRIKEKYYRPTFAFARANDGEIKGSARSIPGVHIRDMLDLVDKKIPGVILKFGGHAMAAGLSLLEKDFDLFNDTLNTILKEQVEDHLLQNVILSDGQLASDQFDLSIAQELRDAGPWGQGFPAPIFDGVFELKQQRIVGLKHLKMVLQQGDKLIDAIAFNIDPEAWPDLSVKEVFCVYSLDVNEFRGQRTVQLLVQMLEPR</sequence>
<dbReference type="Pfam" id="PF02272">
    <property type="entry name" value="DHHA1"/>
    <property type="match status" value="1"/>
</dbReference>
<dbReference type="PANTHER" id="PTHR30255:SF2">
    <property type="entry name" value="SINGLE-STRANDED-DNA-SPECIFIC EXONUCLEASE RECJ"/>
    <property type="match status" value="1"/>
</dbReference>
<gene>
    <name evidence="9" type="primary">recJ</name>
    <name evidence="9" type="ORF">V6255_13080</name>
</gene>
<evidence type="ECO:0000313" key="9">
    <source>
        <dbReference type="EMBL" id="MEL0660068.1"/>
    </source>
</evidence>
<comment type="caution">
    <text evidence="9">The sequence shown here is derived from an EMBL/GenBank/DDBJ whole genome shotgun (WGS) entry which is preliminary data.</text>
</comment>
<dbReference type="Pfam" id="PF01368">
    <property type="entry name" value="DHH"/>
    <property type="match status" value="1"/>
</dbReference>
<dbReference type="Pfam" id="PF17768">
    <property type="entry name" value="RecJ_OB"/>
    <property type="match status" value="1"/>
</dbReference>
<dbReference type="InterPro" id="IPR038763">
    <property type="entry name" value="DHH_sf"/>
</dbReference>
<keyword evidence="3" id="KW-0540">Nuclease</keyword>
<evidence type="ECO:0000259" key="8">
    <source>
        <dbReference type="Pfam" id="PF17768"/>
    </source>
</evidence>
<evidence type="ECO:0000256" key="3">
    <source>
        <dbReference type="ARBA" id="ARBA00022722"/>
    </source>
</evidence>
<dbReference type="Gene3D" id="3.10.310.30">
    <property type="match status" value="1"/>
</dbReference>
<evidence type="ECO:0000256" key="4">
    <source>
        <dbReference type="ARBA" id="ARBA00022801"/>
    </source>
</evidence>
<evidence type="ECO:0000259" key="7">
    <source>
        <dbReference type="Pfam" id="PF02272"/>
    </source>
</evidence>
<keyword evidence="4" id="KW-0378">Hydrolase</keyword>
<dbReference type="InterPro" id="IPR051673">
    <property type="entry name" value="SSDNA_exonuclease_RecJ"/>
</dbReference>
<evidence type="ECO:0000256" key="2">
    <source>
        <dbReference type="ARBA" id="ARBA00019841"/>
    </source>
</evidence>
<keyword evidence="5 9" id="KW-0269">Exonuclease</keyword>
<keyword evidence="10" id="KW-1185">Reference proteome</keyword>
<organism evidence="9 10">
    <name type="scientific">Psychromonas arctica</name>
    <dbReference type="NCBI Taxonomy" id="168275"/>
    <lineage>
        <taxon>Bacteria</taxon>
        <taxon>Pseudomonadati</taxon>
        <taxon>Pseudomonadota</taxon>
        <taxon>Gammaproteobacteria</taxon>
        <taxon>Alteromonadales</taxon>
        <taxon>Psychromonadaceae</taxon>
        <taxon>Psychromonas</taxon>
    </lineage>
</organism>
<reference evidence="9 10" key="1">
    <citation type="submission" date="2024-02" db="EMBL/GenBank/DDBJ databases">
        <title>Bacteria isolated from the canopy kelp, Nereocystis luetkeana.</title>
        <authorList>
            <person name="Pfister C.A."/>
            <person name="Younker I.T."/>
            <person name="Light S.H."/>
        </authorList>
    </citation>
    <scope>NUCLEOTIDE SEQUENCE [LARGE SCALE GENOMIC DNA]</scope>
    <source>
        <strain evidence="9 10">TI.2.07</strain>
    </source>
</reference>
<dbReference type="RefSeq" id="WP_341628557.1">
    <property type="nucleotide sequence ID" value="NZ_JBAKBA010000032.1"/>
</dbReference>
<accession>A0ABU9HEE2</accession>
<feature type="domain" description="DHHA1" evidence="7">
    <location>
        <begin position="362"/>
        <end position="456"/>
    </location>
</feature>
<dbReference type="InterPro" id="IPR041122">
    <property type="entry name" value="RecJ_OB"/>
</dbReference>
<dbReference type="GO" id="GO:0004527">
    <property type="term" value="F:exonuclease activity"/>
    <property type="evidence" value="ECO:0007669"/>
    <property type="project" value="UniProtKB-KW"/>
</dbReference>
<dbReference type="InterPro" id="IPR003156">
    <property type="entry name" value="DHHA1_dom"/>
</dbReference>
<comment type="similarity">
    <text evidence="1">Belongs to the RecJ family.</text>
</comment>
<dbReference type="EMBL" id="JBAKBA010000032">
    <property type="protein sequence ID" value="MEL0660068.1"/>
    <property type="molecule type" value="Genomic_DNA"/>
</dbReference>
<name>A0ABU9HEE2_9GAMM</name>
<dbReference type="SUPFAM" id="SSF64182">
    <property type="entry name" value="DHH phosphoesterases"/>
    <property type="match status" value="1"/>
</dbReference>
<evidence type="ECO:0000313" key="10">
    <source>
        <dbReference type="Proteomes" id="UP001366060"/>
    </source>
</evidence>
<dbReference type="Proteomes" id="UP001366060">
    <property type="component" value="Unassembled WGS sequence"/>
</dbReference>
<evidence type="ECO:0000256" key="5">
    <source>
        <dbReference type="ARBA" id="ARBA00022839"/>
    </source>
</evidence>
<dbReference type="InterPro" id="IPR004610">
    <property type="entry name" value="RecJ"/>
</dbReference>
<dbReference type="InterPro" id="IPR001667">
    <property type="entry name" value="DDH_dom"/>
</dbReference>
<dbReference type="Gene3D" id="3.90.1640.30">
    <property type="match status" value="1"/>
</dbReference>
<feature type="domain" description="DDH" evidence="6">
    <location>
        <begin position="76"/>
        <end position="234"/>
    </location>
</feature>
<proteinExistence type="inferred from homology"/>
<feature type="domain" description="RecJ OB" evidence="8">
    <location>
        <begin position="470"/>
        <end position="571"/>
    </location>
</feature>
<dbReference type="NCBIfam" id="TIGR00644">
    <property type="entry name" value="recJ"/>
    <property type="match status" value="1"/>
</dbReference>
<dbReference type="PANTHER" id="PTHR30255">
    <property type="entry name" value="SINGLE-STRANDED-DNA-SPECIFIC EXONUCLEASE RECJ"/>
    <property type="match status" value="1"/>
</dbReference>
<evidence type="ECO:0000259" key="6">
    <source>
        <dbReference type="Pfam" id="PF01368"/>
    </source>
</evidence>
<evidence type="ECO:0000256" key="1">
    <source>
        <dbReference type="ARBA" id="ARBA00005915"/>
    </source>
</evidence>
<protein>
    <recommendedName>
        <fullName evidence="2">Single-stranded-DNA-specific exonuclease RecJ</fullName>
    </recommendedName>
</protein>